<feature type="transmembrane region" description="Helical" evidence="2">
    <location>
        <begin position="248"/>
        <end position="268"/>
    </location>
</feature>
<accession>A0A5C3Q5V6</accession>
<reference evidence="3 4" key="1">
    <citation type="journal article" date="2019" name="Nat. Ecol. Evol.">
        <title>Megaphylogeny resolves global patterns of mushroom evolution.</title>
        <authorList>
            <person name="Varga T."/>
            <person name="Krizsan K."/>
            <person name="Foldi C."/>
            <person name="Dima B."/>
            <person name="Sanchez-Garcia M."/>
            <person name="Sanchez-Ramirez S."/>
            <person name="Szollosi G.J."/>
            <person name="Szarkandi J.G."/>
            <person name="Papp V."/>
            <person name="Albert L."/>
            <person name="Andreopoulos W."/>
            <person name="Angelini C."/>
            <person name="Antonin V."/>
            <person name="Barry K.W."/>
            <person name="Bougher N.L."/>
            <person name="Buchanan P."/>
            <person name="Buyck B."/>
            <person name="Bense V."/>
            <person name="Catcheside P."/>
            <person name="Chovatia M."/>
            <person name="Cooper J."/>
            <person name="Damon W."/>
            <person name="Desjardin D."/>
            <person name="Finy P."/>
            <person name="Geml J."/>
            <person name="Haridas S."/>
            <person name="Hughes K."/>
            <person name="Justo A."/>
            <person name="Karasinski D."/>
            <person name="Kautmanova I."/>
            <person name="Kiss B."/>
            <person name="Kocsube S."/>
            <person name="Kotiranta H."/>
            <person name="LaButti K.M."/>
            <person name="Lechner B.E."/>
            <person name="Liimatainen K."/>
            <person name="Lipzen A."/>
            <person name="Lukacs Z."/>
            <person name="Mihaltcheva S."/>
            <person name="Morgado L.N."/>
            <person name="Niskanen T."/>
            <person name="Noordeloos M.E."/>
            <person name="Ohm R.A."/>
            <person name="Ortiz-Santana B."/>
            <person name="Ovrebo C."/>
            <person name="Racz N."/>
            <person name="Riley R."/>
            <person name="Savchenko A."/>
            <person name="Shiryaev A."/>
            <person name="Soop K."/>
            <person name="Spirin V."/>
            <person name="Szebenyi C."/>
            <person name="Tomsovsky M."/>
            <person name="Tulloss R.E."/>
            <person name="Uehling J."/>
            <person name="Grigoriev I.V."/>
            <person name="Vagvolgyi C."/>
            <person name="Papp T."/>
            <person name="Martin F.M."/>
            <person name="Miettinen O."/>
            <person name="Hibbett D.S."/>
            <person name="Nagy L.G."/>
        </authorList>
    </citation>
    <scope>NUCLEOTIDE SEQUENCE [LARGE SCALE GENOMIC DNA]</scope>
    <source>
        <strain evidence="3 4">CBS 309.79</strain>
    </source>
</reference>
<dbReference type="Proteomes" id="UP000305067">
    <property type="component" value="Unassembled WGS sequence"/>
</dbReference>
<organism evidence="3 4">
    <name type="scientific">Pterulicium gracile</name>
    <dbReference type="NCBI Taxonomy" id="1884261"/>
    <lineage>
        <taxon>Eukaryota</taxon>
        <taxon>Fungi</taxon>
        <taxon>Dikarya</taxon>
        <taxon>Basidiomycota</taxon>
        <taxon>Agaricomycotina</taxon>
        <taxon>Agaricomycetes</taxon>
        <taxon>Agaricomycetidae</taxon>
        <taxon>Agaricales</taxon>
        <taxon>Pleurotineae</taxon>
        <taxon>Pterulaceae</taxon>
        <taxon>Pterulicium</taxon>
    </lineage>
</organism>
<evidence type="ECO:0000256" key="1">
    <source>
        <dbReference type="SAM" id="MobiDB-lite"/>
    </source>
</evidence>
<dbReference type="AlphaFoldDB" id="A0A5C3Q5V6"/>
<proteinExistence type="predicted"/>
<dbReference type="EMBL" id="ML178849">
    <property type="protein sequence ID" value="TFK97201.1"/>
    <property type="molecule type" value="Genomic_DNA"/>
</dbReference>
<dbReference type="OrthoDB" id="2750727at2759"/>
<evidence type="ECO:0000256" key="2">
    <source>
        <dbReference type="SAM" id="Phobius"/>
    </source>
</evidence>
<evidence type="ECO:0000313" key="4">
    <source>
        <dbReference type="Proteomes" id="UP000305067"/>
    </source>
</evidence>
<feature type="region of interest" description="Disordered" evidence="1">
    <location>
        <begin position="308"/>
        <end position="331"/>
    </location>
</feature>
<protein>
    <submittedName>
        <fullName evidence="3">Uncharacterized protein</fullName>
    </submittedName>
</protein>
<keyword evidence="2" id="KW-0812">Transmembrane</keyword>
<keyword evidence="2" id="KW-0472">Membrane</keyword>
<sequence>MSSSDNADVAGLMGPEMAANVSFFGQFVHVSQIVMITEMAVYGAYCVLIAMALYAVGMKLERSARIFLLLSALLFTFALVTISIVIDVAGPVKFVETVFIGTTGSPSFATRIGEYVDWSERKHLGLVFLWINGTADTARVYAVVLYFFVFTAFAFWAAFVGFFIYRSENGFTSIVANLLATGLIAYATYEYVNTVSVTGNKTRGSRILVFLTGSGVLYAVIQIVRLGLSASVTTKTTPYGPLFTASLVFSNATSIVTAMYPPALLLIVKYGYSLADIMVCSTVNTPRNGGRNMEETVSTIKFNRPSALNDTSRATTSERTRTGGSDADLKA</sequence>
<feature type="compositionally biased region" description="Basic and acidic residues" evidence="1">
    <location>
        <begin position="316"/>
        <end position="331"/>
    </location>
</feature>
<keyword evidence="4" id="KW-1185">Reference proteome</keyword>
<feature type="transmembrane region" description="Helical" evidence="2">
    <location>
        <begin position="207"/>
        <end position="228"/>
    </location>
</feature>
<feature type="transmembrane region" description="Helical" evidence="2">
    <location>
        <begin position="33"/>
        <end position="54"/>
    </location>
</feature>
<evidence type="ECO:0000313" key="3">
    <source>
        <dbReference type="EMBL" id="TFK97201.1"/>
    </source>
</evidence>
<keyword evidence="2" id="KW-1133">Transmembrane helix</keyword>
<feature type="transmembrane region" description="Helical" evidence="2">
    <location>
        <begin position="140"/>
        <end position="165"/>
    </location>
</feature>
<name>A0A5C3Q5V6_9AGAR</name>
<gene>
    <name evidence="3" type="ORF">BDV98DRAFT_596821</name>
</gene>
<feature type="transmembrane region" description="Helical" evidence="2">
    <location>
        <begin position="66"/>
        <end position="86"/>
    </location>
</feature>